<evidence type="ECO:0000313" key="10">
    <source>
        <dbReference type="RefSeq" id="XP_038987433.1"/>
    </source>
</evidence>
<dbReference type="GO" id="GO:0005634">
    <property type="term" value="C:nucleus"/>
    <property type="evidence" value="ECO:0007669"/>
    <property type="project" value="UniProtKB-SubCell"/>
</dbReference>
<name>A0A8B9AU65_PHODC</name>
<dbReference type="SMART" id="SM00951">
    <property type="entry name" value="QLQ"/>
    <property type="match status" value="1"/>
</dbReference>
<dbReference type="RefSeq" id="XP_038987433.1">
    <property type="nucleotide sequence ID" value="XM_039131505.1"/>
</dbReference>
<reference evidence="10" key="2">
    <citation type="submission" date="2025-08" db="UniProtKB">
        <authorList>
            <consortium name="RefSeq"/>
        </authorList>
    </citation>
    <scope>IDENTIFICATION</scope>
    <source>
        <tissue evidence="10">Young leaves</tissue>
    </source>
</reference>
<organism evidence="9 10">
    <name type="scientific">Phoenix dactylifera</name>
    <name type="common">Date palm</name>
    <dbReference type="NCBI Taxonomy" id="42345"/>
    <lineage>
        <taxon>Eukaryota</taxon>
        <taxon>Viridiplantae</taxon>
        <taxon>Streptophyta</taxon>
        <taxon>Embryophyta</taxon>
        <taxon>Tracheophyta</taxon>
        <taxon>Spermatophyta</taxon>
        <taxon>Magnoliopsida</taxon>
        <taxon>Liliopsida</taxon>
        <taxon>Arecaceae</taxon>
        <taxon>Coryphoideae</taxon>
        <taxon>Phoeniceae</taxon>
        <taxon>Phoenix</taxon>
    </lineage>
</organism>
<protein>
    <recommendedName>
        <fullName evidence="5">Growth-regulating factor</fullName>
    </recommendedName>
</protein>
<dbReference type="InterPro" id="IPR014977">
    <property type="entry name" value="WRC_dom"/>
</dbReference>
<dbReference type="GO" id="GO:0032502">
    <property type="term" value="P:developmental process"/>
    <property type="evidence" value="ECO:0007669"/>
    <property type="project" value="InterPro"/>
</dbReference>
<dbReference type="OrthoDB" id="1927209at2759"/>
<dbReference type="PANTHER" id="PTHR31602:SF46">
    <property type="entry name" value="GROWTH-REGULATING FACTOR 6"/>
    <property type="match status" value="1"/>
</dbReference>
<accession>A0A8B9AU65</accession>
<keyword evidence="5" id="KW-0804">Transcription</keyword>
<proteinExistence type="inferred from homology"/>
<evidence type="ECO:0000259" key="8">
    <source>
        <dbReference type="PROSITE" id="PS51667"/>
    </source>
</evidence>
<dbReference type="PROSITE" id="PS51666">
    <property type="entry name" value="QLQ"/>
    <property type="match status" value="1"/>
</dbReference>
<feature type="region of interest" description="Disordered" evidence="6">
    <location>
        <begin position="131"/>
        <end position="163"/>
    </location>
</feature>
<evidence type="ECO:0000256" key="5">
    <source>
        <dbReference type="RuleBase" id="RU367127"/>
    </source>
</evidence>
<keyword evidence="5" id="KW-0805">Transcription regulation</keyword>
<keyword evidence="5" id="KW-0010">Activator</keyword>
<dbReference type="GO" id="GO:0005524">
    <property type="term" value="F:ATP binding"/>
    <property type="evidence" value="ECO:0007669"/>
    <property type="project" value="UniProtKB-UniRule"/>
</dbReference>
<dbReference type="Pfam" id="PF08879">
    <property type="entry name" value="WRC"/>
    <property type="match status" value="1"/>
</dbReference>
<feature type="domain" description="QLQ" evidence="7">
    <location>
        <begin position="12"/>
        <end position="47"/>
    </location>
</feature>
<dbReference type="Pfam" id="PF08880">
    <property type="entry name" value="QLQ"/>
    <property type="match status" value="1"/>
</dbReference>
<feature type="domain" description="WRC" evidence="8">
    <location>
        <begin position="83"/>
        <end position="127"/>
    </location>
</feature>
<dbReference type="GO" id="GO:0006351">
    <property type="term" value="P:DNA-templated transcription"/>
    <property type="evidence" value="ECO:0007669"/>
    <property type="project" value="UniProtKB-UniRule"/>
</dbReference>
<evidence type="ECO:0000256" key="4">
    <source>
        <dbReference type="PROSITE-ProRule" id="PRU01002"/>
    </source>
</evidence>
<evidence type="ECO:0000313" key="9">
    <source>
        <dbReference type="Proteomes" id="UP000228380"/>
    </source>
</evidence>
<evidence type="ECO:0000256" key="1">
    <source>
        <dbReference type="ARBA" id="ARBA00004123"/>
    </source>
</evidence>
<dbReference type="PROSITE" id="PS51667">
    <property type="entry name" value="WRC"/>
    <property type="match status" value="1"/>
</dbReference>
<keyword evidence="3 4" id="KW-0539">Nucleus</keyword>
<dbReference type="GO" id="GO:0006355">
    <property type="term" value="P:regulation of DNA-templated transcription"/>
    <property type="evidence" value="ECO:0007669"/>
    <property type="project" value="InterPro"/>
</dbReference>
<gene>
    <name evidence="10" type="primary">LOC103703280</name>
</gene>
<dbReference type="Proteomes" id="UP000228380">
    <property type="component" value="Chromosome 11"/>
</dbReference>
<evidence type="ECO:0000256" key="3">
    <source>
        <dbReference type="ARBA" id="ARBA00023242"/>
    </source>
</evidence>
<dbReference type="InterPro" id="IPR031137">
    <property type="entry name" value="GRF"/>
</dbReference>
<comment type="function">
    <text evidence="5">Transcription activator.</text>
</comment>
<dbReference type="GeneID" id="103703280"/>
<evidence type="ECO:0000256" key="2">
    <source>
        <dbReference type="ARBA" id="ARBA00008122"/>
    </source>
</evidence>
<feature type="compositionally biased region" description="Low complexity" evidence="6">
    <location>
        <begin position="131"/>
        <end position="153"/>
    </location>
</feature>
<dbReference type="AlphaFoldDB" id="A0A8B9AU65"/>
<dbReference type="PANTHER" id="PTHR31602">
    <property type="entry name" value="GROWTH-REGULATING FACTOR 5"/>
    <property type="match status" value="1"/>
</dbReference>
<evidence type="ECO:0000259" key="7">
    <source>
        <dbReference type="PROSITE" id="PS51666"/>
    </source>
</evidence>
<evidence type="ECO:0000256" key="6">
    <source>
        <dbReference type="SAM" id="MobiDB-lite"/>
    </source>
</evidence>
<sequence length="353" mass="40411">MMMSRRNSSRYPFTPSQWQELEHQALIFKYMASGIPIPSDLVLPLRRSFLLDSTIPSPTLAFHPQPSMSWGWNQKGFGRKAEDPEPGRCRRTDGKKWRCSKEAYPDSKYCERHMHRGKNRSRKPVEMYLATSLPSSTSSSTTTTTTTSTSHTPSPYPPPPLSISTPDSYHLLYTCHPSSRTPGVGLNTPHFNLHTPSYTQADKDYRYCHGMKDVDEYCFFSEASGSEKESSWQFRPLGMSLLGDTKQGSSALQQSTYSHCGRDAEEKQQHCFVLGADFKLERPLKVEREQEEGRRPLRHFFDEWPQKSRDSWVDLERENSNQAAAYSKTQLSISIPMSHHDFPVTASRNRNAE</sequence>
<keyword evidence="9" id="KW-1185">Reference proteome</keyword>
<comment type="domain">
    <text evidence="5">The QLQ domain and WRC domain may be involved in protein-protein interaction and DNA-binding, respectively.</text>
</comment>
<reference evidence="9" key="1">
    <citation type="journal article" date="2019" name="Nat. Commun.">
        <title>Genome-wide association mapping of date palm fruit traits.</title>
        <authorList>
            <person name="Hazzouri K.M."/>
            <person name="Gros-Balthazard M."/>
            <person name="Flowers J.M."/>
            <person name="Copetti D."/>
            <person name="Lemansour A."/>
            <person name="Lebrun M."/>
            <person name="Masmoudi K."/>
            <person name="Ferrand S."/>
            <person name="Dhar M.I."/>
            <person name="Fresquez Z.A."/>
            <person name="Rosas U."/>
            <person name="Zhang J."/>
            <person name="Talag J."/>
            <person name="Lee S."/>
            <person name="Kudrna D."/>
            <person name="Powell R.F."/>
            <person name="Leitch I.J."/>
            <person name="Krueger R.R."/>
            <person name="Wing R.A."/>
            <person name="Amiri K.M.A."/>
            <person name="Purugganan M.D."/>
        </authorList>
    </citation>
    <scope>NUCLEOTIDE SEQUENCE [LARGE SCALE GENOMIC DNA]</scope>
    <source>
        <strain evidence="9">cv. Khalas</strain>
    </source>
</reference>
<feature type="short sequence motif" description="Bipartite nuclear localization signal" evidence="4">
    <location>
        <begin position="116"/>
        <end position="123"/>
    </location>
</feature>
<dbReference type="InterPro" id="IPR014978">
    <property type="entry name" value="Gln-Leu-Gln_QLQ"/>
</dbReference>
<comment type="similarity">
    <text evidence="2 5">Belongs to the GRF family.</text>
</comment>
<dbReference type="KEGG" id="pda:103703280"/>
<feature type="short sequence motif" description="Bipartite nuclear localization signal" evidence="4">
    <location>
        <begin position="88"/>
        <end position="98"/>
    </location>
</feature>
<comment type="subcellular location">
    <subcellularLocation>
        <location evidence="1 4 5">Nucleus</location>
    </subcellularLocation>
</comment>